<dbReference type="AlphaFoldDB" id="A0A6J4KED7"/>
<reference evidence="2" key="1">
    <citation type="submission" date="2020-02" db="EMBL/GenBank/DDBJ databases">
        <authorList>
            <person name="Meier V. D."/>
        </authorList>
    </citation>
    <scope>NUCLEOTIDE SEQUENCE</scope>
    <source>
        <strain evidence="2">AVDCRST_MAG11</strain>
    </source>
</reference>
<proteinExistence type="predicted"/>
<feature type="non-terminal residue" evidence="2">
    <location>
        <position position="1"/>
    </location>
</feature>
<feature type="non-terminal residue" evidence="2">
    <location>
        <position position="38"/>
    </location>
</feature>
<dbReference type="EMBL" id="CADCTU010000223">
    <property type="protein sequence ID" value="CAA9303467.1"/>
    <property type="molecule type" value="Genomic_DNA"/>
</dbReference>
<evidence type="ECO:0000313" key="2">
    <source>
        <dbReference type="EMBL" id="CAA9303467.1"/>
    </source>
</evidence>
<accession>A0A6J4KED7</accession>
<feature type="region of interest" description="Disordered" evidence="1">
    <location>
        <begin position="1"/>
        <end position="38"/>
    </location>
</feature>
<sequence>VPRAPCPAWSARRRSPPGTSTRSSSRPPSSPTSPRRSR</sequence>
<protein>
    <submittedName>
        <fullName evidence="2">Uncharacterized protein</fullName>
    </submittedName>
</protein>
<gene>
    <name evidence="2" type="ORF">AVDCRST_MAG11-998</name>
</gene>
<feature type="compositionally biased region" description="Low complexity" evidence="1">
    <location>
        <begin position="16"/>
        <end position="27"/>
    </location>
</feature>
<name>A0A6J4KED7_9BACT</name>
<organism evidence="2">
    <name type="scientific">uncultured Gemmatimonadaceae bacterium</name>
    <dbReference type="NCBI Taxonomy" id="246130"/>
    <lineage>
        <taxon>Bacteria</taxon>
        <taxon>Pseudomonadati</taxon>
        <taxon>Gemmatimonadota</taxon>
        <taxon>Gemmatimonadia</taxon>
        <taxon>Gemmatimonadales</taxon>
        <taxon>Gemmatimonadaceae</taxon>
        <taxon>environmental samples</taxon>
    </lineage>
</organism>
<evidence type="ECO:0000256" key="1">
    <source>
        <dbReference type="SAM" id="MobiDB-lite"/>
    </source>
</evidence>